<reference evidence="8" key="1">
    <citation type="submission" date="2019-06" db="EMBL/GenBank/DDBJ databases">
        <authorList>
            <consortium name="Wellcome Sanger Institute Data Sharing"/>
        </authorList>
    </citation>
    <scope>NUCLEOTIDE SEQUENCE [LARGE SCALE GENOMIC DNA]</scope>
</reference>
<dbReference type="InterPro" id="IPR030431">
    <property type="entry name" value="ENTREP1-3"/>
</dbReference>
<dbReference type="Proteomes" id="UP000472267">
    <property type="component" value="Chromosome 12"/>
</dbReference>
<proteinExistence type="inferred from homology"/>
<dbReference type="CTD" id="503960"/>
<gene>
    <name evidence="8" type="primary">fam189a2</name>
</gene>
<evidence type="ECO:0000256" key="4">
    <source>
        <dbReference type="ARBA" id="ARBA00023136"/>
    </source>
</evidence>
<keyword evidence="9" id="KW-1185">Reference proteome</keyword>
<dbReference type="AlphaFoldDB" id="A0A672GCH5"/>
<reference evidence="8" key="3">
    <citation type="submission" date="2025-09" db="UniProtKB">
        <authorList>
            <consortium name="Ensembl"/>
        </authorList>
    </citation>
    <scope>IDENTIFICATION</scope>
</reference>
<evidence type="ECO:0000256" key="7">
    <source>
        <dbReference type="SAM" id="Phobius"/>
    </source>
</evidence>
<dbReference type="GO" id="GO:0016020">
    <property type="term" value="C:membrane"/>
    <property type="evidence" value="ECO:0007669"/>
    <property type="project" value="UniProtKB-SubCell"/>
</dbReference>
<dbReference type="InterPro" id="IPR007237">
    <property type="entry name" value="CD20-like"/>
</dbReference>
<evidence type="ECO:0000256" key="6">
    <source>
        <dbReference type="SAM" id="MobiDB-lite"/>
    </source>
</evidence>
<feature type="region of interest" description="Disordered" evidence="6">
    <location>
        <begin position="436"/>
        <end position="461"/>
    </location>
</feature>
<name>A0A672GCH5_SALFA</name>
<feature type="transmembrane region" description="Helical" evidence="7">
    <location>
        <begin position="87"/>
        <end position="106"/>
    </location>
</feature>
<feature type="region of interest" description="Disordered" evidence="6">
    <location>
        <begin position="117"/>
        <end position="136"/>
    </location>
</feature>
<dbReference type="PANTHER" id="PTHR17615">
    <property type="entry name" value="PROTEIN FAM189A"/>
    <property type="match status" value="1"/>
</dbReference>
<accession>A0A672GCH5</accession>
<dbReference type="OMA" id="PCIDESQ"/>
<evidence type="ECO:0000256" key="5">
    <source>
        <dbReference type="ARBA" id="ARBA00034309"/>
    </source>
</evidence>
<dbReference type="InParanoid" id="A0A672GCH5"/>
<evidence type="ECO:0000313" key="8">
    <source>
        <dbReference type="Ensembl" id="ENSSFAP00005015987.1"/>
    </source>
</evidence>
<evidence type="ECO:0000256" key="1">
    <source>
        <dbReference type="ARBA" id="ARBA00004141"/>
    </source>
</evidence>
<feature type="transmembrane region" description="Helical" evidence="7">
    <location>
        <begin position="53"/>
        <end position="75"/>
    </location>
</feature>
<feature type="region of interest" description="Disordered" evidence="6">
    <location>
        <begin position="389"/>
        <end position="415"/>
    </location>
</feature>
<dbReference type="GeneID" id="115398475"/>
<dbReference type="FunCoup" id="A0A672GCH5">
    <property type="interactions" value="597"/>
</dbReference>
<feature type="compositionally biased region" description="Basic and acidic residues" evidence="6">
    <location>
        <begin position="117"/>
        <end position="126"/>
    </location>
</feature>
<dbReference type="PANTHER" id="PTHR17615:SF8">
    <property type="entry name" value="ENDOSOMAL TRANSMEMBRANE EPSIN INTERACTOR 1"/>
    <property type="match status" value="1"/>
</dbReference>
<feature type="compositionally biased region" description="Low complexity" evidence="6">
    <location>
        <begin position="446"/>
        <end position="455"/>
    </location>
</feature>
<comment type="similarity">
    <text evidence="5">Belongs to the ENTREP family.</text>
</comment>
<evidence type="ECO:0000256" key="2">
    <source>
        <dbReference type="ARBA" id="ARBA00022692"/>
    </source>
</evidence>
<evidence type="ECO:0000256" key="3">
    <source>
        <dbReference type="ARBA" id="ARBA00022989"/>
    </source>
</evidence>
<evidence type="ECO:0008006" key="10">
    <source>
        <dbReference type="Google" id="ProtNLM"/>
    </source>
</evidence>
<dbReference type="RefSeq" id="XP_029961113.1">
    <property type="nucleotide sequence ID" value="XM_030105253.1"/>
</dbReference>
<keyword evidence="2 7" id="KW-0812">Transmembrane</keyword>
<keyword evidence="3 7" id="KW-1133">Transmembrane helix</keyword>
<evidence type="ECO:0000313" key="9">
    <source>
        <dbReference type="Proteomes" id="UP000472267"/>
    </source>
</evidence>
<reference evidence="8" key="2">
    <citation type="submission" date="2025-08" db="UniProtKB">
        <authorList>
            <consortium name="Ensembl"/>
        </authorList>
    </citation>
    <scope>IDENTIFICATION</scope>
</reference>
<organism evidence="8 9">
    <name type="scientific">Salarias fasciatus</name>
    <name type="common">Jewelled blenny</name>
    <name type="synonym">Blennius fasciatus</name>
    <dbReference type="NCBI Taxonomy" id="181472"/>
    <lineage>
        <taxon>Eukaryota</taxon>
        <taxon>Metazoa</taxon>
        <taxon>Chordata</taxon>
        <taxon>Craniata</taxon>
        <taxon>Vertebrata</taxon>
        <taxon>Euteleostomi</taxon>
        <taxon>Actinopterygii</taxon>
        <taxon>Neopterygii</taxon>
        <taxon>Teleostei</taxon>
        <taxon>Neoteleostei</taxon>
        <taxon>Acanthomorphata</taxon>
        <taxon>Ovalentaria</taxon>
        <taxon>Blenniimorphae</taxon>
        <taxon>Blenniiformes</taxon>
        <taxon>Blennioidei</taxon>
        <taxon>Blenniidae</taxon>
        <taxon>Salariinae</taxon>
        <taxon>Salarias</taxon>
    </lineage>
</organism>
<keyword evidence="4 7" id="KW-0472">Membrane</keyword>
<feature type="region of interest" description="Disordered" evidence="6">
    <location>
        <begin position="229"/>
        <end position="251"/>
    </location>
</feature>
<dbReference type="Pfam" id="PF04103">
    <property type="entry name" value="CD20"/>
    <property type="match status" value="1"/>
</dbReference>
<protein>
    <recommendedName>
        <fullName evidence="10">Family with sequence similarity 189 member A2</fullName>
    </recommendedName>
</protein>
<dbReference type="Ensembl" id="ENSSFAT00005016630.1">
    <property type="protein sequence ID" value="ENSSFAP00005015987.1"/>
    <property type="gene ID" value="ENSSFAG00005008503.1"/>
</dbReference>
<sequence length="476" mass="50592">MSLPVVLPGSCCPAGGAPPLPEPSLRGRARGLSASSRLAGGGGSRLLLPGRPLLSLGLLQLLLGGSMVALSFGALSLSSSAPIRNSCPFWAGSSVILSGIVGLTTWRKPMLLLDESRTSVENREEPPEVPDPDDFVAPAPPPSYFSTFYSYTPRLACRMVGNSGIPLPHIYGARIKGVEVFCPLDPPPPYEAVAVAPPTGTAQEIELTLDPSRTSRTPVEDAQVVPGSAGAVPQVRQPAVAPTRSRGRMCRSHSDPVLIDLAAKVWNSSGLALAPPAALQTTDSSTQTSQPTLALQAQAQAQAQVTLRRGRNGKRTHPRARPTSMVDYQSYQHTQHLVRKILEQPAAQGLAPEVQELVDSIRNVLQSDQEHMDEAVRCASYIEQVFSESDLASGRPRPEPQSGAGSQTFPRPPCRRAGLLHLPSCGDLSSYTCAALQPPDRPGPRPGSRTGPRAAARLEHPERAHSLIGVFRETVL</sequence>
<comment type="subcellular location">
    <subcellularLocation>
        <location evidence="1">Membrane</location>
        <topology evidence="1">Multi-pass membrane protein</topology>
    </subcellularLocation>
</comment>